<feature type="compositionally biased region" description="Low complexity" evidence="1">
    <location>
        <begin position="10"/>
        <end position="33"/>
    </location>
</feature>
<keyword evidence="3" id="KW-1185">Reference proteome</keyword>
<comment type="caution">
    <text evidence="2">The sequence shown here is derived from an EMBL/GenBank/DDBJ whole genome shotgun (WGS) entry which is preliminary data.</text>
</comment>
<dbReference type="EMBL" id="JABBWM010000156">
    <property type="protein sequence ID" value="KAG2085936.1"/>
    <property type="molecule type" value="Genomic_DNA"/>
</dbReference>
<protein>
    <submittedName>
        <fullName evidence="2">Uncharacterized protein</fullName>
    </submittedName>
</protein>
<evidence type="ECO:0000256" key="1">
    <source>
        <dbReference type="SAM" id="MobiDB-lite"/>
    </source>
</evidence>
<dbReference type="OrthoDB" id="2687121at2759"/>
<dbReference type="AlphaFoldDB" id="A0A9P7ESE3"/>
<gene>
    <name evidence="2" type="ORF">F5147DRAFT_588738</name>
</gene>
<name>A0A9P7ESE3_9AGAM</name>
<reference evidence="2" key="1">
    <citation type="journal article" date="2020" name="New Phytol.">
        <title>Comparative genomics reveals dynamic genome evolution in host specialist ectomycorrhizal fungi.</title>
        <authorList>
            <person name="Lofgren L.A."/>
            <person name="Nguyen N.H."/>
            <person name="Vilgalys R."/>
            <person name="Ruytinx J."/>
            <person name="Liao H.L."/>
            <person name="Branco S."/>
            <person name="Kuo A."/>
            <person name="LaButti K."/>
            <person name="Lipzen A."/>
            <person name="Andreopoulos W."/>
            <person name="Pangilinan J."/>
            <person name="Riley R."/>
            <person name="Hundley H."/>
            <person name="Na H."/>
            <person name="Barry K."/>
            <person name="Grigoriev I.V."/>
            <person name="Stajich J.E."/>
            <person name="Kennedy P.G."/>
        </authorList>
    </citation>
    <scope>NUCLEOTIDE SEQUENCE</scope>
    <source>
        <strain evidence="2">FC423</strain>
    </source>
</reference>
<feature type="region of interest" description="Disordered" evidence="1">
    <location>
        <begin position="1"/>
        <end position="34"/>
    </location>
</feature>
<dbReference type="GeneID" id="64694369"/>
<organism evidence="2 3">
    <name type="scientific">Suillus discolor</name>
    <dbReference type="NCBI Taxonomy" id="1912936"/>
    <lineage>
        <taxon>Eukaryota</taxon>
        <taxon>Fungi</taxon>
        <taxon>Dikarya</taxon>
        <taxon>Basidiomycota</taxon>
        <taxon>Agaricomycotina</taxon>
        <taxon>Agaricomycetes</taxon>
        <taxon>Agaricomycetidae</taxon>
        <taxon>Boletales</taxon>
        <taxon>Suillineae</taxon>
        <taxon>Suillaceae</taxon>
        <taxon>Suillus</taxon>
    </lineage>
</organism>
<feature type="region of interest" description="Disordered" evidence="1">
    <location>
        <begin position="55"/>
        <end position="88"/>
    </location>
</feature>
<proteinExistence type="predicted"/>
<evidence type="ECO:0000313" key="2">
    <source>
        <dbReference type="EMBL" id="KAG2085936.1"/>
    </source>
</evidence>
<dbReference type="RefSeq" id="XP_041284790.1">
    <property type="nucleotide sequence ID" value="XM_041432110.1"/>
</dbReference>
<accession>A0A9P7ESE3</accession>
<evidence type="ECO:0000313" key="3">
    <source>
        <dbReference type="Proteomes" id="UP000823399"/>
    </source>
</evidence>
<dbReference type="Proteomes" id="UP000823399">
    <property type="component" value="Unassembled WGS sequence"/>
</dbReference>
<sequence length="324" mass="36156">MRHSKKADESSIQSYSSKSSSIASSLKSASQKSVDVLTRPLKRVKTVLLRVSKKIRSSLPPSSPEPSVIDVDAIDTGPATKSDDEEDLDAELRKTSADTILSVPYRFNTEKLKKNWRSPIYAFFDTDRVAVQNVDGRNCHFFPCAAQKCKTKIGGVRRFQDSKDKASTANLKNHAIGCFGDEAVKVACVTKQAPDLQPSGSIFTAFARKDKEPVNYSHHSHTNPQVRYVYLLTAGRPSIQLPSRFTLSRDIKASFEKCSDRIGKLLREYPGRLHFATDARTSPNHRAFVAWTVHLEFNGEMLCFLLDIVELAEVCLAVPSMRVF</sequence>